<evidence type="ECO:0000256" key="1">
    <source>
        <dbReference type="PROSITE-ProRule" id="PRU00339"/>
    </source>
</evidence>
<accession>A0A7S3B7K7</accession>
<dbReference type="PANTHER" id="PTHR44749">
    <property type="entry name" value="SUPPRESSOR OF RPS4-RLD 1"/>
    <property type="match status" value="1"/>
</dbReference>
<dbReference type="Pfam" id="PF14559">
    <property type="entry name" value="TPR_19"/>
    <property type="match status" value="1"/>
</dbReference>
<name>A0A7S3B7K7_9VIRI</name>
<feature type="repeat" description="TPR" evidence="1">
    <location>
        <begin position="262"/>
        <end position="295"/>
    </location>
</feature>
<reference evidence="3" key="1">
    <citation type="submission" date="2021-01" db="EMBL/GenBank/DDBJ databases">
        <authorList>
            <person name="Corre E."/>
            <person name="Pelletier E."/>
            <person name="Niang G."/>
            <person name="Scheremetjew M."/>
            <person name="Finn R."/>
            <person name="Kale V."/>
            <person name="Holt S."/>
            <person name="Cochrane G."/>
            <person name="Meng A."/>
            <person name="Brown T."/>
            <person name="Cohen L."/>
        </authorList>
    </citation>
    <scope>NUCLEOTIDE SEQUENCE</scope>
    <source>
        <strain evidence="3">RCC927</strain>
    </source>
</reference>
<dbReference type="Gene3D" id="1.25.40.10">
    <property type="entry name" value="Tetratricopeptide repeat domain"/>
    <property type="match status" value="2"/>
</dbReference>
<dbReference type="InterPro" id="IPR044650">
    <property type="entry name" value="SRFR1-like"/>
</dbReference>
<dbReference type="SUPFAM" id="SSF48452">
    <property type="entry name" value="TPR-like"/>
    <property type="match status" value="1"/>
</dbReference>
<evidence type="ECO:0000313" key="3">
    <source>
        <dbReference type="EMBL" id="CAE0124910.1"/>
    </source>
</evidence>
<dbReference type="PROSITE" id="PS50005">
    <property type="entry name" value="TPR"/>
    <property type="match status" value="2"/>
</dbReference>
<proteinExistence type="predicted"/>
<dbReference type="InterPro" id="IPR011990">
    <property type="entry name" value="TPR-like_helical_dom_sf"/>
</dbReference>
<dbReference type="PANTHER" id="PTHR44749:SF1">
    <property type="entry name" value="TETRATRICOPEPTIDE-LIKE HELICAL DOMAIN-CONTAINING PROTEIN"/>
    <property type="match status" value="1"/>
</dbReference>
<protein>
    <submittedName>
        <fullName evidence="3">Uncharacterized protein</fullName>
    </submittedName>
</protein>
<dbReference type="EMBL" id="HBHY01000493">
    <property type="protein sequence ID" value="CAE0124910.1"/>
    <property type="molecule type" value="Transcribed_RNA"/>
</dbReference>
<organism evidence="3">
    <name type="scientific">Prasinoderma singulare</name>
    <dbReference type="NCBI Taxonomy" id="676789"/>
    <lineage>
        <taxon>Eukaryota</taxon>
        <taxon>Viridiplantae</taxon>
        <taxon>Prasinodermophyta</taxon>
        <taxon>Prasinodermophyceae</taxon>
        <taxon>Prasinodermales</taxon>
        <taxon>Prasinodermaceae</taxon>
        <taxon>Prasinoderma</taxon>
    </lineage>
</organism>
<feature type="region of interest" description="Disordered" evidence="2">
    <location>
        <begin position="71"/>
        <end position="91"/>
    </location>
</feature>
<dbReference type="SMART" id="SM00028">
    <property type="entry name" value="TPR"/>
    <property type="match status" value="3"/>
</dbReference>
<dbReference type="AlphaFoldDB" id="A0A7S3B7K7"/>
<dbReference type="GO" id="GO:0045892">
    <property type="term" value="P:negative regulation of DNA-templated transcription"/>
    <property type="evidence" value="ECO:0007669"/>
    <property type="project" value="InterPro"/>
</dbReference>
<gene>
    <name evidence="3" type="ORF">PSIN1315_LOCUS306</name>
</gene>
<sequence length="454" mass="49019">MGLTLWSARRQRRAGKYARALGGFRDVLRSARRGSEASREAYAGAAFCCVALGRWPEAQKLYTEGFAEATQRMQREQSTQGGEGGGAQGLPELPTPEDYLALAKVLDRSAQAAKCVAAVDLALERGAAPNDKVVGSLVPGHLLMAARNARRLQRLALAAELLERACGLCDASSGEVPGEAGRYTLGDLACELCSVHEETGDDEAMERVARQMLCGEDNAKGGRAPKVARNRQRAAWYTHRFERAPDAAQKLRAALEEDPASAEGWHQLGRVHNDCGEVAEAEKALLECTELDPSCSKAFMLLGSIYTSQGKTDDAMWAMRSATDVDPKATKAWLTMAKMLEAMGKKGAACRIYEQAGDNPIAAARLQEILTKAAQRMQAVFKGFKERKARRQATVHRVVRHYGMRAPLPASAFARASPGKDSAGAWAVDIDAGTLLVAPKHVVLASLRNSKPLF</sequence>
<dbReference type="PROSITE" id="PS50096">
    <property type="entry name" value="IQ"/>
    <property type="match status" value="1"/>
</dbReference>
<evidence type="ECO:0000256" key="2">
    <source>
        <dbReference type="SAM" id="MobiDB-lite"/>
    </source>
</evidence>
<feature type="repeat" description="TPR" evidence="1">
    <location>
        <begin position="296"/>
        <end position="329"/>
    </location>
</feature>
<dbReference type="InterPro" id="IPR019734">
    <property type="entry name" value="TPR_rpt"/>
</dbReference>
<keyword evidence="1" id="KW-0802">TPR repeat</keyword>